<dbReference type="Gene3D" id="3.40.190.80">
    <property type="match status" value="1"/>
</dbReference>
<evidence type="ECO:0000259" key="13">
    <source>
        <dbReference type="Pfam" id="PF18913"/>
    </source>
</evidence>
<gene>
    <name evidence="9" type="primary">fbp</name>
    <name evidence="14" type="ORF">POL67_16415</name>
</gene>
<feature type="binding site" evidence="9">
    <location>
        <position position="496"/>
    </location>
    <ligand>
        <name>Mg(2+)</name>
        <dbReference type="ChEBI" id="CHEBI:18420"/>
        <label>2</label>
    </ligand>
</feature>
<comment type="subcellular location">
    <subcellularLocation>
        <location evidence="9">Cytoplasm</location>
    </subcellularLocation>
</comment>
<dbReference type="PIRSF" id="PIRSF500210">
    <property type="entry name" value="FBPtase"/>
    <property type="match status" value="1"/>
</dbReference>
<dbReference type="Gene3D" id="3.30.540.10">
    <property type="entry name" value="Fructose-1,6-Bisphosphatase, subunit A, domain 1"/>
    <property type="match status" value="1"/>
</dbReference>
<feature type="transmembrane region" description="Helical" evidence="11">
    <location>
        <begin position="380"/>
        <end position="402"/>
    </location>
</feature>
<dbReference type="HAMAP" id="MF_01855">
    <property type="entry name" value="FBPase_class1"/>
    <property type="match status" value="1"/>
</dbReference>
<dbReference type="Pfam" id="PF00316">
    <property type="entry name" value="FBPase"/>
    <property type="match status" value="1"/>
</dbReference>
<evidence type="ECO:0000256" key="9">
    <source>
        <dbReference type="HAMAP-Rule" id="MF_01855"/>
    </source>
</evidence>
<evidence type="ECO:0000256" key="2">
    <source>
        <dbReference type="ARBA" id="ARBA00005215"/>
    </source>
</evidence>
<evidence type="ECO:0000313" key="14">
    <source>
        <dbReference type="EMBL" id="MDC0742935.1"/>
    </source>
</evidence>
<comment type="cofactor">
    <cofactor evidence="9">
        <name>Mg(2+)</name>
        <dbReference type="ChEBI" id="CHEBI:18420"/>
    </cofactor>
    <text evidence="9">Binds 2 magnesium ions per subunit.</text>
</comment>
<dbReference type="PRINTS" id="PR00115">
    <property type="entry name" value="F16BPHPHTASE"/>
</dbReference>
<dbReference type="EMBL" id="JAQNDO010000001">
    <property type="protein sequence ID" value="MDC0742935.1"/>
    <property type="molecule type" value="Genomic_DNA"/>
</dbReference>
<comment type="pathway">
    <text evidence="2">Carbohydrate biosynthesis; Calvin cycle.</text>
</comment>
<evidence type="ECO:0000256" key="8">
    <source>
        <dbReference type="ARBA" id="ARBA00023277"/>
    </source>
</evidence>
<dbReference type="InterPro" id="IPR028343">
    <property type="entry name" value="FBPtase"/>
</dbReference>
<accession>A0ABT5EM65</accession>
<dbReference type="SUPFAM" id="SSF56655">
    <property type="entry name" value="Carbohydrate phosphatase"/>
    <property type="match status" value="1"/>
</dbReference>
<keyword evidence="5 9" id="KW-0479">Metal-binding</keyword>
<dbReference type="CDD" id="cd00354">
    <property type="entry name" value="FBPase"/>
    <property type="match status" value="1"/>
</dbReference>
<evidence type="ECO:0000256" key="3">
    <source>
        <dbReference type="ARBA" id="ARBA00010941"/>
    </source>
</evidence>
<evidence type="ECO:0000256" key="11">
    <source>
        <dbReference type="SAM" id="Phobius"/>
    </source>
</evidence>
<feature type="binding site" evidence="9">
    <location>
        <position position="337"/>
    </location>
    <ligand>
        <name>Mg(2+)</name>
        <dbReference type="ChEBI" id="CHEBI:18420"/>
        <label>2</label>
    </ligand>
</feature>
<evidence type="ECO:0000256" key="1">
    <source>
        <dbReference type="ARBA" id="ARBA00001273"/>
    </source>
</evidence>
<evidence type="ECO:0000256" key="4">
    <source>
        <dbReference type="ARBA" id="ARBA00022490"/>
    </source>
</evidence>
<feature type="domain" description="Fructose-1-6-bisphosphatase class I N-terminal" evidence="12">
    <location>
        <begin position="254"/>
        <end position="412"/>
    </location>
</feature>
<dbReference type="PIRSF" id="PIRSF000904">
    <property type="entry name" value="FBPtase_SBPase"/>
    <property type="match status" value="1"/>
</dbReference>
<dbReference type="RefSeq" id="WP_271918301.1">
    <property type="nucleotide sequence ID" value="NZ_JAQNDO010000001.1"/>
</dbReference>
<comment type="similarity">
    <text evidence="3 9 10">Belongs to the FBPase class 1 family.</text>
</comment>
<sequence length="557" mass="60156">MAHVDDTEERSVLVWLDAALVARAMMVLEARGAPHHGGDPSAENVLRAILERISNLPEAWTCDVCRRPIQRASDGQLEWVWDGTAQRARDMQLVHTAEGSPRPHLHVASRARPSLPRRCGHGQVGPTEELLRIPLHHLTDDDGLMQLLEQVAAGRLPRAQVLKVIQRLHLPHYEAARPLLDDAIRAGIIVPNLPSAGFHWQGDLVEVLRHLSPKRAPAARRLEAGPPTLEEHLRALDRSGGVPARLSEALGLAAEAGLAIADLVRRAPLSGVRGGSGAVNVHGEEVKPLDRLAADVLLSAFRRSSAVAGVASEEHEGVIAYEGHEEGSFVIAFDPLDGSDNLESGMSVGSIFSVVPRSRRGPLQTEDFLRAGREQAAAGYLLYGAAVILVLAVGGRASMFVLDPDRGRFVRTCEALKAPDVTAVLSVNDANARYWPTWMTAYVAALVGRNADTRRLVSRFVGTLVADVHRNLVRGGITAVPEDQRRPQGKLRLLYECSPLAMVIEASGGAASDGRRAILDIEPASIHQRTPFIAGSASDVALAERLAREAERPDRQG</sequence>
<keyword evidence="4 9" id="KW-0963">Cytoplasm</keyword>
<name>A0ABT5EM65_9BACT</name>
<comment type="subunit">
    <text evidence="9">Homotetramer.</text>
</comment>
<evidence type="ECO:0000259" key="12">
    <source>
        <dbReference type="Pfam" id="PF00316"/>
    </source>
</evidence>
<feature type="binding site" evidence="9">
    <location>
        <position position="334"/>
    </location>
    <ligand>
        <name>Mg(2+)</name>
        <dbReference type="ChEBI" id="CHEBI:18420"/>
        <label>2</label>
    </ligand>
</feature>
<protein>
    <recommendedName>
        <fullName evidence="9">Fructose-1,6-bisphosphatase class 1</fullName>
        <shortName evidence="9">FBPase class 1</shortName>
        <ecNumber evidence="9">3.1.3.11</ecNumber>
    </recommendedName>
    <alternativeName>
        <fullName evidence="9">D-fructose-1,6-bisphosphate 1-phosphohydrolase class 1</fullName>
    </alternativeName>
</protein>
<comment type="catalytic activity">
    <reaction evidence="1 9">
        <text>beta-D-fructose 1,6-bisphosphate + H2O = beta-D-fructose 6-phosphate + phosphate</text>
        <dbReference type="Rhea" id="RHEA:11064"/>
        <dbReference type="ChEBI" id="CHEBI:15377"/>
        <dbReference type="ChEBI" id="CHEBI:32966"/>
        <dbReference type="ChEBI" id="CHEBI:43474"/>
        <dbReference type="ChEBI" id="CHEBI:57634"/>
        <dbReference type="EC" id="3.1.3.11"/>
    </reaction>
</comment>
<keyword evidence="11" id="KW-0472">Membrane</keyword>
<evidence type="ECO:0000256" key="10">
    <source>
        <dbReference type="RuleBase" id="RU000508"/>
    </source>
</evidence>
<keyword evidence="8 9" id="KW-0119">Carbohydrate metabolism</keyword>
<feature type="binding site" evidence="9">
    <location>
        <position position="313"/>
    </location>
    <ligand>
        <name>Mg(2+)</name>
        <dbReference type="ChEBI" id="CHEBI:18420"/>
        <label>1</label>
    </ligand>
</feature>
<dbReference type="InterPro" id="IPR020548">
    <property type="entry name" value="Fructose_bisphosphatase_AS"/>
</dbReference>
<evidence type="ECO:0000313" key="15">
    <source>
        <dbReference type="Proteomes" id="UP001221411"/>
    </source>
</evidence>
<proteinExistence type="inferred from homology"/>
<feature type="binding site" evidence="9">
    <location>
        <position position="336"/>
    </location>
    <ligand>
        <name>Mg(2+)</name>
        <dbReference type="ChEBI" id="CHEBI:18420"/>
        <label>1</label>
    </ligand>
</feature>
<feature type="binding site" evidence="9">
    <location>
        <position position="490"/>
    </location>
    <ligand>
        <name>substrate</name>
    </ligand>
</feature>
<feature type="domain" description="Fructose-1-6-bisphosphatase class 1 C-terminal" evidence="13">
    <location>
        <begin position="420"/>
        <end position="546"/>
    </location>
</feature>
<comment type="caution">
    <text evidence="14">The sequence shown here is derived from an EMBL/GenBank/DDBJ whole genome shotgun (WGS) entry which is preliminary data.</text>
</comment>
<keyword evidence="15" id="KW-1185">Reference proteome</keyword>
<keyword evidence="6 9" id="KW-0378">Hydrolase</keyword>
<keyword evidence="11" id="KW-0812">Transmembrane</keyword>
<keyword evidence="11" id="KW-1133">Transmembrane helix</keyword>
<dbReference type="Proteomes" id="UP001221411">
    <property type="component" value="Unassembled WGS sequence"/>
</dbReference>
<dbReference type="InterPro" id="IPR033391">
    <property type="entry name" value="FBPase_N"/>
</dbReference>
<keyword evidence="7 9" id="KW-0460">Magnesium</keyword>
<dbReference type="PANTHER" id="PTHR11556:SF35">
    <property type="entry name" value="SEDOHEPTULOSE-1,7-BISPHOSPHATASE, CHLOROPLASTIC"/>
    <property type="match status" value="1"/>
</dbReference>
<feature type="binding site" evidence="9">
    <location>
        <position position="334"/>
    </location>
    <ligand>
        <name>Mg(2+)</name>
        <dbReference type="ChEBI" id="CHEBI:18420"/>
        <label>1</label>
    </ligand>
</feature>
<reference evidence="14 15" key="1">
    <citation type="submission" date="2022-11" db="EMBL/GenBank/DDBJ databases">
        <title>Minimal conservation of predation-associated metabolite biosynthetic gene clusters underscores biosynthetic potential of Myxococcota including descriptions for ten novel species: Archangium lansinium sp. nov., Myxococcus landrumus sp. nov., Nannocystis bai.</title>
        <authorList>
            <person name="Ahearne A."/>
            <person name="Stevens C."/>
            <person name="Dowd S."/>
        </authorList>
    </citation>
    <scope>NUCLEOTIDE SEQUENCE [LARGE SCALE GENOMIC DNA]</scope>
    <source>
        <strain evidence="14 15">RJM3</strain>
    </source>
</reference>
<dbReference type="Pfam" id="PF18913">
    <property type="entry name" value="FBPase_C"/>
    <property type="match status" value="1"/>
</dbReference>
<dbReference type="PANTHER" id="PTHR11556">
    <property type="entry name" value="FRUCTOSE-1,6-BISPHOSPHATASE-RELATED"/>
    <property type="match status" value="1"/>
</dbReference>
<evidence type="ECO:0000256" key="5">
    <source>
        <dbReference type="ARBA" id="ARBA00022723"/>
    </source>
</evidence>
<dbReference type="PROSITE" id="PS00124">
    <property type="entry name" value="FBPASE"/>
    <property type="match status" value="1"/>
</dbReference>
<comment type="caution">
    <text evidence="9">Lacks conserved residue(s) required for the propagation of feature annotation.</text>
</comment>
<organism evidence="14 15">
    <name type="scientific">Polyangium mundeleinium</name>
    <dbReference type="NCBI Taxonomy" id="2995306"/>
    <lineage>
        <taxon>Bacteria</taxon>
        <taxon>Pseudomonadati</taxon>
        <taxon>Myxococcota</taxon>
        <taxon>Polyangia</taxon>
        <taxon>Polyangiales</taxon>
        <taxon>Polyangiaceae</taxon>
        <taxon>Polyangium</taxon>
    </lineage>
</organism>
<evidence type="ECO:0000256" key="6">
    <source>
        <dbReference type="ARBA" id="ARBA00022801"/>
    </source>
</evidence>
<dbReference type="InterPro" id="IPR000146">
    <property type="entry name" value="FBPase_class-1"/>
</dbReference>
<feature type="binding site" evidence="9">
    <location>
        <position position="428"/>
    </location>
    <ligand>
        <name>substrate</name>
    </ligand>
</feature>
<evidence type="ECO:0000256" key="7">
    <source>
        <dbReference type="ARBA" id="ARBA00022842"/>
    </source>
</evidence>
<dbReference type="InterPro" id="IPR044015">
    <property type="entry name" value="FBPase_C_dom"/>
</dbReference>
<dbReference type="EC" id="3.1.3.11" evidence="9"/>